<protein>
    <recommendedName>
        <fullName evidence="4">UDP-3-O-acyl-N-acetylglucosamine deacetylase</fullName>
        <ecNumber evidence="4">3.5.1.108</ecNumber>
    </recommendedName>
</protein>
<evidence type="ECO:0000256" key="2">
    <source>
        <dbReference type="ARBA" id="ARBA00002923"/>
    </source>
</evidence>
<dbReference type="AlphaFoldDB" id="A0A2L2XBU0"/>
<reference evidence="13" key="1">
    <citation type="submission" date="2018-02" db="EMBL/GenBank/DDBJ databases">
        <title>Genome sequence of Desulfocucumis palustris strain NAW-5.</title>
        <authorList>
            <person name="Watanabe M."/>
            <person name="Kojima H."/>
            <person name="Fukui M."/>
        </authorList>
    </citation>
    <scope>NUCLEOTIDE SEQUENCE [LARGE SCALE GENOMIC DNA]</scope>
    <source>
        <strain evidence="13">NAW-5</strain>
    </source>
</reference>
<sequence length="260" mass="28829">MTFKPAPPDSGITFIRDDLPGRPGVECRPEYARADHRWTSLDKEGVRIEHTEHILAAAAGLGIDNLLIHADGPYLPVVTGFSSGGFVQALLEAEPVFQDRPREYFYVPEARWVMGSFDYGGERYDSILLALPSKEFKLTYLMDYPGKQISTQAYSFAVGGDEDFALGPAAARSYIIDYEYARVADLIGRGMEDCLVFPGAATDLRWNNEPARHKLLDLLGDMAILGRAVKGHFIGIRTGHKMNIQMCKELAKLMKGDIPS</sequence>
<comment type="cofactor">
    <cofactor evidence="1">
        <name>Zn(2+)</name>
        <dbReference type="ChEBI" id="CHEBI:29105"/>
    </cofactor>
</comment>
<dbReference type="InterPro" id="IPR015870">
    <property type="entry name" value="UDP-acyl_N-AcGlcN_deAcase_N"/>
</dbReference>
<evidence type="ECO:0000256" key="1">
    <source>
        <dbReference type="ARBA" id="ARBA00001947"/>
    </source>
</evidence>
<dbReference type="GO" id="GO:0016020">
    <property type="term" value="C:membrane"/>
    <property type="evidence" value="ECO:0007669"/>
    <property type="project" value="GOC"/>
</dbReference>
<evidence type="ECO:0000256" key="7">
    <source>
        <dbReference type="ARBA" id="ARBA00022723"/>
    </source>
</evidence>
<evidence type="ECO:0000313" key="13">
    <source>
        <dbReference type="Proteomes" id="UP000239549"/>
    </source>
</evidence>
<dbReference type="Gene3D" id="3.30.1700.10">
    <property type="entry name" value="lpxc deacetylase, domain 2"/>
    <property type="match status" value="1"/>
</dbReference>
<organism evidence="12 13">
    <name type="scientific">Desulfocucumis palustris</name>
    <dbReference type="NCBI Taxonomy" id="1898651"/>
    <lineage>
        <taxon>Bacteria</taxon>
        <taxon>Bacillati</taxon>
        <taxon>Bacillota</taxon>
        <taxon>Clostridia</taxon>
        <taxon>Eubacteriales</taxon>
        <taxon>Desulfocucumaceae</taxon>
        <taxon>Desulfocucumis</taxon>
    </lineage>
</organism>
<dbReference type="UniPathway" id="UPA00359">
    <property type="reaction ID" value="UER00478"/>
</dbReference>
<evidence type="ECO:0000256" key="8">
    <source>
        <dbReference type="ARBA" id="ARBA00022801"/>
    </source>
</evidence>
<dbReference type="PANTHER" id="PTHR33694">
    <property type="entry name" value="UDP-3-O-ACYL-N-ACETYLGLUCOSAMINE DEACETYLASE 1, MITOCHONDRIAL-RELATED"/>
    <property type="match status" value="1"/>
</dbReference>
<dbReference type="EMBL" id="BFAV01000102">
    <property type="protein sequence ID" value="GBF33454.1"/>
    <property type="molecule type" value="Genomic_DNA"/>
</dbReference>
<comment type="catalytic activity">
    <reaction evidence="11">
        <text>a UDP-3-O-[(3R)-3-hydroxyacyl]-N-acetyl-alpha-D-glucosamine + H2O = a UDP-3-O-[(3R)-3-hydroxyacyl]-alpha-D-glucosamine + acetate</text>
        <dbReference type="Rhea" id="RHEA:67816"/>
        <dbReference type="ChEBI" id="CHEBI:15377"/>
        <dbReference type="ChEBI" id="CHEBI:30089"/>
        <dbReference type="ChEBI" id="CHEBI:137740"/>
        <dbReference type="ChEBI" id="CHEBI:173225"/>
        <dbReference type="EC" id="3.5.1.108"/>
    </reaction>
</comment>
<dbReference type="InterPro" id="IPR020568">
    <property type="entry name" value="Ribosomal_Su5_D2-typ_SF"/>
</dbReference>
<keyword evidence="10" id="KW-0443">Lipid metabolism</keyword>
<dbReference type="InterPro" id="IPR004463">
    <property type="entry name" value="UDP-acyl_GlcNac_deAcase"/>
</dbReference>
<evidence type="ECO:0000313" key="12">
    <source>
        <dbReference type="EMBL" id="GBF33454.1"/>
    </source>
</evidence>
<name>A0A2L2XBU0_9FIRM</name>
<evidence type="ECO:0000256" key="10">
    <source>
        <dbReference type="ARBA" id="ARBA00023098"/>
    </source>
</evidence>
<comment type="caution">
    <text evidence="12">The sequence shown here is derived from an EMBL/GenBank/DDBJ whole genome shotgun (WGS) entry which is preliminary data.</text>
</comment>
<keyword evidence="6" id="KW-0441">Lipid A biosynthesis</keyword>
<evidence type="ECO:0000256" key="5">
    <source>
        <dbReference type="ARBA" id="ARBA00022516"/>
    </source>
</evidence>
<evidence type="ECO:0000256" key="3">
    <source>
        <dbReference type="ARBA" id="ARBA00005002"/>
    </source>
</evidence>
<evidence type="ECO:0000256" key="9">
    <source>
        <dbReference type="ARBA" id="ARBA00022833"/>
    </source>
</evidence>
<dbReference type="Pfam" id="PF03331">
    <property type="entry name" value="LpxC"/>
    <property type="match status" value="1"/>
</dbReference>
<gene>
    <name evidence="12" type="ORF">DCCM_2555</name>
</gene>
<dbReference type="PANTHER" id="PTHR33694:SF1">
    <property type="entry name" value="UDP-3-O-ACYL-N-ACETYLGLUCOSAMINE DEACETYLASE 1, MITOCHONDRIAL-RELATED"/>
    <property type="match status" value="1"/>
</dbReference>
<dbReference type="Gene3D" id="3.30.230.20">
    <property type="entry name" value="lpxc deacetylase, domain 1"/>
    <property type="match status" value="1"/>
</dbReference>
<dbReference type="GO" id="GO:0103117">
    <property type="term" value="F:UDP-3-O-acyl-N-acetylglucosamine deacetylase activity"/>
    <property type="evidence" value="ECO:0007669"/>
    <property type="project" value="UniProtKB-EC"/>
</dbReference>
<evidence type="ECO:0000256" key="11">
    <source>
        <dbReference type="ARBA" id="ARBA00024535"/>
    </source>
</evidence>
<evidence type="ECO:0000256" key="6">
    <source>
        <dbReference type="ARBA" id="ARBA00022556"/>
    </source>
</evidence>
<dbReference type="SUPFAM" id="SSF54211">
    <property type="entry name" value="Ribosomal protein S5 domain 2-like"/>
    <property type="match status" value="2"/>
</dbReference>
<proteinExistence type="predicted"/>
<keyword evidence="7" id="KW-0479">Metal-binding</keyword>
<keyword evidence="8" id="KW-0378">Hydrolase</keyword>
<dbReference type="InterPro" id="IPR011334">
    <property type="entry name" value="UDP-acyl_GlcNac_deAcase_C"/>
</dbReference>
<dbReference type="Proteomes" id="UP000239549">
    <property type="component" value="Unassembled WGS sequence"/>
</dbReference>
<dbReference type="EC" id="3.5.1.108" evidence="4"/>
<keyword evidence="13" id="KW-1185">Reference proteome</keyword>
<comment type="function">
    <text evidence="2">Catalyzes the hydrolysis of UDP-3-O-myristoyl-N-acetylglucosamine to form UDP-3-O-myristoylglucosamine and acetate, the committed step in lipid A biosynthesis.</text>
</comment>
<evidence type="ECO:0000256" key="4">
    <source>
        <dbReference type="ARBA" id="ARBA00012745"/>
    </source>
</evidence>
<keyword evidence="9" id="KW-0862">Zinc</keyword>
<dbReference type="GO" id="GO:0009245">
    <property type="term" value="P:lipid A biosynthetic process"/>
    <property type="evidence" value="ECO:0007669"/>
    <property type="project" value="UniProtKB-KW"/>
</dbReference>
<keyword evidence="5" id="KW-0444">Lipid biosynthesis</keyword>
<dbReference type="GO" id="GO:0046872">
    <property type="term" value="F:metal ion binding"/>
    <property type="evidence" value="ECO:0007669"/>
    <property type="project" value="UniProtKB-KW"/>
</dbReference>
<comment type="pathway">
    <text evidence="3">Glycolipid biosynthesis; lipid IV(A) biosynthesis; lipid IV(A) from (3R)-3-hydroxytetradecanoyl-[acyl-carrier-protein] and UDP-N-acetyl-alpha-D-glucosamine: step 2/6.</text>
</comment>
<accession>A0A2L2XBU0</accession>